<dbReference type="Proteomes" id="UP001642483">
    <property type="component" value="Unassembled WGS sequence"/>
</dbReference>
<keyword evidence="2" id="KW-0217">Developmental protein</keyword>
<evidence type="ECO:0008006" key="8">
    <source>
        <dbReference type="Google" id="ProtNLM"/>
    </source>
</evidence>
<dbReference type="InterPro" id="IPR024861">
    <property type="entry name" value="Donson"/>
</dbReference>
<evidence type="ECO:0000256" key="5">
    <source>
        <dbReference type="SAM" id="MobiDB-lite"/>
    </source>
</evidence>
<keyword evidence="7" id="KW-1185">Reference proteome</keyword>
<dbReference type="EMBL" id="CAWYQH010000130">
    <property type="protein sequence ID" value="CAK8692794.1"/>
    <property type="molecule type" value="Genomic_DNA"/>
</dbReference>
<dbReference type="PANTHER" id="PTHR12972:SF0">
    <property type="entry name" value="PROTEIN DOWNSTREAM NEIGHBOR OF SON"/>
    <property type="match status" value="1"/>
</dbReference>
<comment type="caution">
    <text evidence="6">The sequence shown here is derived from an EMBL/GenBank/DDBJ whole genome shotgun (WGS) entry which is preliminary data.</text>
</comment>
<sequence length="626" mass="69878">MSERCSLRKIDESANAMWKKPSDVMKKIRLKKKHKLPSRSLSVSQPMKSNLSKAHCNRSKVNPFAKKRSNSEEYVTGKKRILSLTNCNVKEGDKQLVSESFGNLLTENSAGFRSVFDKTLDQDQSNDANLSNDDLGFVYLNEDSIQGIFTDSPARLTEKEDKFESCLPPDWTLKTKARFLSSSSFAWCARMKGCEEAESITRSCRCQDFNSDNPKQSDFRVELGKWLIYWQFPCIPWFSLFPRFGPECKLQSYHAGEMILSERMKSSLYDAWVAAFRSAYQMLRQDLCPYFYVCSQQYTAIFRSAPFNQNQQVSCLLTPTSLGFRNSLKTEGIEFSMPMKDKTEKKLNDSSENDAFLKSLEKDRRLSCPFPASRAGDLLDKENQPVAGAVDGGKSGCGEGIGCNESINDDSDGEEELSWKSISSELHFRRSKEVNVAMTNDGLPKTAILIVGLMNTQMLFNHLLNTRSSISTSGPQSGIPPTILSPVAFTGSTLKKLDYRAGKAKTMDGSFTSLHSSEKSRSMHQKFSLDITGPVMPHHLSGVTALLNLTQDSGEYSAAFSTYLHSMPFNALNMKASVVNSTKQPGSTISRTCGLPVECIRQLVAKSTPVCLRQVTALKQSYAWSS</sequence>
<evidence type="ECO:0000256" key="2">
    <source>
        <dbReference type="ARBA" id="ARBA00022473"/>
    </source>
</evidence>
<feature type="compositionally biased region" description="Polar residues" evidence="5">
    <location>
        <begin position="39"/>
        <end position="52"/>
    </location>
</feature>
<evidence type="ECO:0000256" key="1">
    <source>
        <dbReference type="ARBA" id="ARBA00004123"/>
    </source>
</evidence>
<dbReference type="PANTHER" id="PTHR12972">
    <property type="entry name" value="DOWNSTREAM NEIGHBOR OF SON"/>
    <property type="match status" value="1"/>
</dbReference>
<gene>
    <name evidence="6" type="ORF">CVLEPA_LOCUS26035</name>
</gene>
<evidence type="ECO:0000313" key="7">
    <source>
        <dbReference type="Proteomes" id="UP001642483"/>
    </source>
</evidence>
<organism evidence="6 7">
    <name type="scientific">Clavelina lepadiformis</name>
    <name type="common">Light-bulb sea squirt</name>
    <name type="synonym">Ascidia lepadiformis</name>
    <dbReference type="NCBI Taxonomy" id="159417"/>
    <lineage>
        <taxon>Eukaryota</taxon>
        <taxon>Metazoa</taxon>
        <taxon>Chordata</taxon>
        <taxon>Tunicata</taxon>
        <taxon>Ascidiacea</taxon>
        <taxon>Aplousobranchia</taxon>
        <taxon>Clavelinidae</taxon>
        <taxon>Clavelina</taxon>
    </lineage>
</organism>
<evidence type="ECO:0000313" key="6">
    <source>
        <dbReference type="EMBL" id="CAK8692794.1"/>
    </source>
</evidence>
<protein>
    <recommendedName>
        <fullName evidence="8">Protein downstream neighbor of Son</fullName>
    </recommendedName>
</protein>
<comment type="subcellular location">
    <subcellularLocation>
        <location evidence="1">Nucleus</location>
    </subcellularLocation>
</comment>
<accession>A0ABP0GPV5</accession>
<dbReference type="PRINTS" id="PR02064">
    <property type="entry name" value="DONSON"/>
</dbReference>
<reference evidence="6 7" key="1">
    <citation type="submission" date="2024-02" db="EMBL/GenBank/DDBJ databases">
        <authorList>
            <person name="Daric V."/>
            <person name="Darras S."/>
        </authorList>
    </citation>
    <scope>NUCLEOTIDE SEQUENCE [LARGE SCALE GENOMIC DNA]</scope>
</reference>
<proteinExistence type="inferred from homology"/>
<feature type="region of interest" description="Disordered" evidence="5">
    <location>
        <begin position="34"/>
        <end position="55"/>
    </location>
</feature>
<name>A0ABP0GPV5_CLALP</name>
<evidence type="ECO:0000256" key="4">
    <source>
        <dbReference type="ARBA" id="ARBA00025806"/>
    </source>
</evidence>
<keyword evidence="3" id="KW-0539">Nucleus</keyword>
<comment type="similarity">
    <text evidence="4">Belongs to the DONSON family.</text>
</comment>
<evidence type="ECO:0000256" key="3">
    <source>
        <dbReference type="ARBA" id="ARBA00023242"/>
    </source>
</evidence>